<dbReference type="PANTHER" id="PTHR43780:SF2">
    <property type="entry name" value="1-AMINOCYCLOPROPANE-1-CARBOXYLATE DEAMINASE-RELATED"/>
    <property type="match status" value="1"/>
</dbReference>
<evidence type="ECO:0000256" key="4">
    <source>
        <dbReference type="SAM" id="MobiDB-lite"/>
    </source>
</evidence>
<dbReference type="InterPro" id="IPR027278">
    <property type="entry name" value="ACCD_DCysDesulf"/>
</dbReference>
<evidence type="ECO:0000313" key="6">
    <source>
        <dbReference type="Proteomes" id="UP000291116"/>
    </source>
</evidence>
<name>A0A448Z2S8_9STRA</name>
<dbReference type="InterPro" id="IPR036052">
    <property type="entry name" value="TrpB-like_PALP_sf"/>
</dbReference>
<dbReference type="EMBL" id="CAACVS010000084">
    <property type="protein sequence ID" value="VEU36304.1"/>
    <property type="molecule type" value="Genomic_DNA"/>
</dbReference>
<dbReference type="PANTHER" id="PTHR43780">
    <property type="entry name" value="1-AMINOCYCLOPROPANE-1-CARBOXYLATE DEAMINASE-RELATED"/>
    <property type="match status" value="1"/>
</dbReference>
<gene>
    <name evidence="5" type="ORF">PSNMU_V1.4_AUG-EV-PASAV3_0030580</name>
</gene>
<dbReference type="Gene3D" id="3.40.50.1100">
    <property type="match status" value="2"/>
</dbReference>
<evidence type="ECO:0000256" key="3">
    <source>
        <dbReference type="ARBA" id="ARBA00022898"/>
    </source>
</evidence>
<comment type="cofactor">
    <cofactor evidence="1">
        <name>pyridoxal 5'-phosphate</name>
        <dbReference type="ChEBI" id="CHEBI:597326"/>
    </cofactor>
</comment>
<feature type="region of interest" description="Disordered" evidence="4">
    <location>
        <begin position="28"/>
        <end position="47"/>
    </location>
</feature>
<comment type="similarity">
    <text evidence="2">Belongs to the ACC deaminase/D-cysteine desulfhydrase family.</text>
</comment>
<protein>
    <recommendedName>
        <fullName evidence="7">Tryptophan synthase beta chain-like PALP domain-containing protein</fullName>
    </recommendedName>
</protein>
<dbReference type="Proteomes" id="UP000291116">
    <property type="component" value="Unassembled WGS sequence"/>
</dbReference>
<evidence type="ECO:0000256" key="2">
    <source>
        <dbReference type="ARBA" id="ARBA00008639"/>
    </source>
</evidence>
<reference evidence="5 6" key="1">
    <citation type="submission" date="2019-01" db="EMBL/GenBank/DDBJ databases">
        <authorList>
            <person name="Ferrante I. M."/>
        </authorList>
    </citation>
    <scope>NUCLEOTIDE SEQUENCE [LARGE SCALE GENOMIC DNA]</scope>
    <source>
        <strain evidence="5 6">B856</strain>
    </source>
</reference>
<sequence>MRSSSDNTKTVKIKSEKSNWRDALDLSVEEQRDKQDKVRQHQISSPSPVEIRTIRGRTVHVKHDDQLRLAGSGISGNKARKMWTLNEIPAEEFPSCLVSYGGPQSNSMLALAAIANSKNRELVLQSKSAIELSSDKDNEDSTSKNETGLPIRFVYYTKKLPRFLRKQPNGNLFRALSLGMELREVSHGEYKSLFEHRSDEFEGEGRPPLGLEAPGPDSLWVPQGGAFAPAQVGSHRLAQEIYTYWLENGNDRPLTVCVPGGTCTTAVLLHLGLKQLLQLRIDGGDDDGLREDDYDGFSNAAIWPKKTAMDIEVVVVPCVGDAAYAGRQMRSLSARIGASPNDIPTILQPEPDEAMSERHGASGTNSLRQKYFRFGKPDRDILETFQELQDDFNLVVDLIYGAPSFAIMWRHWGRKGQNSLSPDLSFDPNQPLVGREIMYVHSGGLEGINSQLLRYRYDGLVEIKDVQLPGRKNRSKHKK</sequence>
<keyword evidence="6" id="KW-1185">Reference proteome</keyword>
<dbReference type="GO" id="GO:0019148">
    <property type="term" value="F:D-cysteine desulfhydrase activity"/>
    <property type="evidence" value="ECO:0007669"/>
    <property type="project" value="TreeGrafter"/>
</dbReference>
<evidence type="ECO:0008006" key="7">
    <source>
        <dbReference type="Google" id="ProtNLM"/>
    </source>
</evidence>
<evidence type="ECO:0000313" key="5">
    <source>
        <dbReference type="EMBL" id="VEU36304.1"/>
    </source>
</evidence>
<dbReference type="OrthoDB" id="65643at2759"/>
<organism evidence="5 6">
    <name type="scientific">Pseudo-nitzschia multistriata</name>
    <dbReference type="NCBI Taxonomy" id="183589"/>
    <lineage>
        <taxon>Eukaryota</taxon>
        <taxon>Sar</taxon>
        <taxon>Stramenopiles</taxon>
        <taxon>Ochrophyta</taxon>
        <taxon>Bacillariophyta</taxon>
        <taxon>Bacillariophyceae</taxon>
        <taxon>Bacillariophycidae</taxon>
        <taxon>Bacillariales</taxon>
        <taxon>Bacillariaceae</taxon>
        <taxon>Pseudo-nitzschia</taxon>
    </lineage>
</organism>
<dbReference type="SUPFAM" id="SSF53686">
    <property type="entry name" value="Tryptophan synthase beta subunit-like PLP-dependent enzymes"/>
    <property type="match status" value="2"/>
</dbReference>
<keyword evidence="3" id="KW-0663">Pyridoxal phosphate</keyword>
<evidence type="ECO:0000256" key="1">
    <source>
        <dbReference type="ARBA" id="ARBA00001933"/>
    </source>
</evidence>
<accession>A0A448Z2S8</accession>
<proteinExistence type="inferred from homology"/>
<feature type="compositionally biased region" description="Basic and acidic residues" evidence="4">
    <location>
        <begin position="28"/>
        <end position="39"/>
    </location>
</feature>
<dbReference type="AlphaFoldDB" id="A0A448Z2S8"/>